<evidence type="ECO:0000256" key="2">
    <source>
        <dbReference type="ARBA" id="ARBA00022692"/>
    </source>
</evidence>
<evidence type="ECO:0000313" key="7">
    <source>
        <dbReference type="Proteomes" id="UP000274201"/>
    </source>
</evidence>
<feature type="domain" description="Translocation and assembly module TamB C-terminal" evidence="5">
    <location>
        <begin position="1200"/>
        <end position="1547"/>
    </location>
</feature>
<dbReference type="PANTHER" id="PTHR36985:SF1">
    <property type="entry name" value="TRANSLOCATION AND ASSEMBLY MODULE SUBUNIT TAMB"/>
    <property type="match status" value="1"/>
</dbReference>
<dbReference type="GO" id="GO:0009306">
    <property type="term" value="P:protein secretion"/>
    <property type="evidence" value="ECO:0007669"/>
    <property type="project" value="InterPro"/>
</dbReference>
<dbReference type="STRING" id="1094497.BVwin_00410"/>
<evidence type="ECO:0000259" key="5">
    <source>
        <dbReference type="Pfam" id="PF04357"/>
    </source>
</evidence>
<evidence type="ECO:0000313" key="6">
    <source>
        <dbReference type="EMBL" id="VEJ44639.1"/>
    </source>
</evidence>
<proteinExistence type="predicted"/>
<dbReference type="PANTHER" id="PTHR36985">
    <property type="entry name" value="TRANSLOCATION AND ASSEMBLY MODULE SUBUNIT TAMB"/>
    <property type="match status" value="1"/>
</dbReference>
<evidence type="ECO:0000256" key="1">
    <source>
        <dbReference type="ARBA" id="ARBA00004167"/>
    </source>
</evidence>
<dbReference type="InterPro" id="IPR007452">
    <property type="entry name" value="TamB_C"/>
</dbReference>
<comment type="subcellular location">
    <subcellularLocation>
        <location evidence="1">Membrane</location>
        <topology evidence="1">Single-pass membrane protein</topology>
    </subcellularLocation>
</comment>
<dbReference type="GO" id="GO:0005886">
    <property type="term" value="C:plasma membrane"/>
    <property type="evidence" value="ECO:0007669"/>
    <property type="project" value="InterPro"/>
</dbReference>
<dbReference type="Proteomes" id="UP000274201">
    <property type="component" value="Chromosome"/>
</dbReference>
<keyword evidence="4" id="KW-0472">Membrane</keyword>
<name>A0A448V4H4_BARVI</name>
<organism evidence="6 7">
    <name type="scientific">Bartonella vinsonii</name>
    <name type="common">Rochalimaea vinsonii</name>
    <dbReference type="NCBI Taxonomy" id="33047"/>
    <lineage>
        <taxon>Bacteria</taxon>
        <taxon>Pseudomonadati</taxon>
        <taxon>Pseudomonadota</taxon>
        <taxon>Alphaproteobacteria</taxon>
        <taxon>Hyphomicrobiales</taxon>
        <taxon>Bartonellaceae</taxon>
        <taxon>Bartonella</taxon>
    </lineage>
</organism>
<reference evidence="6 7" key="1">
    <citation type="submission" date="2018-12" db="EMBL/GenBank/DDBJ databases">
        <authorList>
            <consortium name="Pathogen Informatics"/>
        </authorList>
    </citation>
    <scope>NUCLEOTIDE SEQUENCE [LARGE SCALE GENOMIC DNA]</scope>
    <source>
        <strain evidence="6 7">NCTC12905</strain>
    </source>
</reference>
<keyword evidence="2" id="KW-0812">Transmembrane</keyword>
<dbReference type="Pfam" id="PF04357">
    <property type="entry name" value="TamB"/>
    <property type="match status" value="1"/>
</dbReference>
<dbReference type="GO" id="GO:0097347">
    <property type="term" value="C:TAM protein secretion complex"/>
    <property type="evidence" value="ECO:0007669"/>
    <property type="project" value="TreeGrafter"/>
</dbReference>
<dbReference type="EMBL" id="LR134529">
    <property type="protein sequence ID" value="VEJ44639.1"/>
    <property type="molecule type" value="Genomic_DNA"/>
</dbReference>
<dbReference type="RefSeq" id="WP_126602206.1">
    <property type="nucleotide sequence ID" value="NZ_LR134529.1"/>
</dbReference>
<sequence>MKKNVRLLAFLFGFLFFVASVFVFVQKSNLLSREAVADDRSWFISLIERRLSAPNRQVRLHNVQGALSSQISIGAITVSDKKGIWLKIANAKVDWNRLALLRGRMDVNQLSLEQVTFLRKPQGNSFLISSLESGKFSLPKLPLALSIETFTAKHVMFEQDLLDFSADVSLKGNLTLANGVFDAELAAHRLDALGSFSVLTKIYDNDRTAKIDILADEPQNGILANIFNIERRPALKFALKGDGTFDDLAVKLSLEVDHHPILDGNVVLASIAEGHSLSTKLVGTLGSLMPPQYHSLFESDVMLKAEARMTEKGVTHLDHMVIEGKAINVVANAEIAADGFLRRLFVDGKMALDKENGAPHLPASEAPVRADNLALNIDYGREGQQSWNGRLVLHHWRNKNIHIRDAIFVMGGVSENLDDATSRHVGIQVKGTLRGIEKNKGALVESLDQTVNVHLDTDIVSKKPVLVHDFSITSQGFSAWLKGKIDRFVFKGDLGLKAQALAPFNLLSAQSFSGSADIKAKGIIGLMDGIFDLKLSGMADNMKIGVEPFNRLFKGNFTLSGGVARNRTGFTFRRLDLKSQYARIKADGTFSSERAKIDLYAQLSDLSRLDSRMKGALTIRSTARGHNSLIKFNTHAQVAEAFLMGKKLQNTTLTMQTLMDNTLPVPFLTGSVKGEGTFAKKPLYLSASFKDSHRIRKLENINIKGGNAKITGDLSQIGDFVKGALHIDADDISEFSALFLQESSGKIKGDFVFDEQNGKQKANFKAHVDHLSFAKNKIKKLEVKADVFDLFGMAQFEGFIHAEHIQTPLMMVNRLNAQANRKNGQTVFTVQATLPNNTNAQLSGHVVMVGLPVGIKREVQIETIDVKQPNLNAKLSKPATIVFDKDGMTVNELKVAINGGSVLLSGNVQDTLNLHLTMNTLPAALVNLWKSDLGVSGIVTGQVMIRGHFKKPDVTYEIKGEDLTTIALRDKKIMPFVLSATGKTVDQNLTLNANLTGEGLQAQTQGSVSLDKNQLDLHINLRDFPAHLVNSFTEGEALKGKIVGKIDIDGTMKDPSAYFELSSQSLTSMTHKGPLSINMSARGSYKKSIFHIENIIATGDKGLDLSINGPVSLSGSDAKLNVKGTMPLGLVDLLLAKRGAHVTGTGRIDATLQGRLSQPQLTGNFSIANGSFFDSQTNVALSDITLEGKLNGDHILIEKASASSSGGGSLSASGRISNDWQADLVFNLNRANYNDGSMILATLSGKMTMAGYFLGDLVIGGDITVEKAEIIVPDHFRNAKFLDVKNKNLTKSIQKTLERADVKSSSQNRDVSQKTSSTMLNMRITARNQFFVRGRGLDAELGGRINLTGPLHDVHPVGEFQMIRGRFDILSRRFSFDQGQASFSGNLDPTVYFVTNNNIGDIRVTVTVSGTIDSLDVHFSSQPNLPQDEVLARLIFNRSLSELSPFQIAQLAAAAADLVGASNTSLLNALRAKIGLDDLDVIVDEKGNTGLRVGRYIHNNIYLGFEAGSDGMTKGTINLDISRHLKAKGAIGNEKNSSVGIFYEKDY</sequence>
<evidence type="ECO:0000256" key="3">
    <source>
        <dbReference type="ARBA" id="ARBA00022989"/>
    </source>
</evidence>
<protein>
    <submittedName>
        <fullName evidence="6">Family of uncharacterized function (DUF490)</fullName>
    </submittedName>
</protein>
<keyword evidence="3" id="KW-1133">Transmembrane helix</keyword>
<dbReference type="OrthoDB" id="7784409at2"/>
<accession>A0A448V4H4</accession>
<gene>
    <name evidence="6" type="ORF">NCTC12905_00277</name>
</gene>
<evidence type="ECO:0000256" key="4">
    <source>
        <dbReference type="ARBA" id="ARBA00023136"/>
    </source>
</evidence>